<dbReference type="InterPro" id="IPR001789">
    <property type="entry name" value="Sig_transdc_resp-reg_receiver"/>
</dbReference>
<dbReference type="Proteomes" id="UP000598820">
    <property type="component" value="Unassembled WGS sequence"/>
</dbReference>
<evidence type="ECO:0000313" key="7">
    <source>
        <dbReference type="Proteomes" id="UP000598820"/>
    </source>
</evidence>
<dbReference type="PROSITE" id="PS50043">
    <property type="entry name" value="HTH_LUXR_2"/>
    <property type="match status" value="1"/>
</dbReference>
<sequence>MFSLALIEDNPEIRSVLTVYLGELQGYDLVLTAGSYEDFEQNWKKKHLDIVICDIGLPGKSGIDLAWKIKEISPATQILMFTVFDDHDNVFRALCAGASGYLLKNTPLSKLKFALDDLMEGGAAMSPTIARQVLDFFNAPRPTTVQPERLTPRELEIASLIREGLPNQQIADRLFVSVNAVKYHIKNIYLKLQINSREELIRKYTFSLR</sequence>
<dbReference type="SMART" id="SM00448">
    <property type="entry name" value="REC"/>
    <property type="match status" value="1"/>
</dbReference>
<keyword evidence="7" id="KW-1185">Reference proteome</keyword>
<feature type="domain" description="Response regulatory" evidence="5">
    <location>
        <begin position="3"/>
        <end position="119"/>
    </location>
</feature>
<evidence type="ECO:0000313" key="6">
    <source>
        <dbReference type="EMBL" id="MBD2704848.1"/>
    </source>
</evidence>
<dbReference type="Pfam" id="PF00072">
    <property type="entry name" value="Response_reg"/>
    <property type="match status" value="1"/>
</dbReference>
<dbReference type="CDD" id="cd06170">
    <property type="entry name" value="LuxR_C_like"/>
    <property type="match status" value="1"/>
</dbReference>
<dbReference type="CDD" id="cd17535">
    <property type="entry name" value="REC_NarL-like"/>
    <property type="match status" value="1"/>
</dbReference>
<proteinExistence type="predicted"/>
<dbReference type="EMBL" id="JACWZY010000038">
    <property type="protein sequence ID" value="MBD2704848.1"/>
    <property type="molecule type" value="Genomic_DNA"/>
</dbReference>
<evidence type="ECO:0000256" key="3">
    <source>
        <dbReference type="PROSITE-ProRule" id="PRU00169"/>
    </source>
</evidence>
<accession>A0A927AUV9</accession>
<dbReference type="PRINTS" id="PR00038">
    <property type="entry name" value="HTHLUXR"/>
</dbReference>
<reference evidence="6" key="1">
    <citation type="submission" date="2020-09" db="EMBL/GenBank/DDBJ databases">
        <authorList>
            <person name="Kim M.K."/>
        </authorList>
    </citation>
    <scope>NUCLEOTIDE SEQUENCE</scope>
    <source>
        <strain evidence="6">BT702</strain>
    </source>
</reference>
<keyword evidence="1 3" id="KW-0597">Phosphoprotein</keyword>
<dbReference type="PROSITE" id="PS50110">
    <property type="entry name" value="RESPONSE_REGULATORY"/>
    <property type="match status" value="1"/>
</dbReference>
<dbReference type="SUPFAM" id="SSF52172">
    <property type="entry name" value="CheY-like"/>
    <property type="match status" value="1"/>
</dbReference>
<dbReference type="InterPro" id="IPR011006">
    <property type="entry name" value="CheY-like_superfamily"/>
</dbReference>
<dbReference type="InterPro" id="IPR000792">
    <property type="entry name" value="Tscrpt_reg_LuxR_C"/>
</dbReference>
<dbReference type="GO" id="GO:0003677">
    <property type="term" value="F:DNA binding"/>
    <property type="evidence" value="ECO:0007669"/>
    <property type="project" value="UniProtKB-KW"/>
</dbReference>
<dbReference type="PANTHER" id="PTHR43214">
    <property type="entry name" value="TWO-COMPONENT RESPONSE REGULATOR"/>
    <property type="match status" value="1"/>
</dbReference>
<organism evidence="6 7">
    <name type="scientific">Spirosoma profusum</name>
    <dbReference type="NCBI Taxonomy" id="2771354"/>
    <lineage>
        <taxon>Bacteria</taxon>
        <taxon>Pseudomonadati</taxon>
        <taxon>Bacteroidota</taxon>
        <taxon>Cytophagia</taxon>
        <taxon>Cytophagales</taxon>
        <taxon>Cytophagaceae</taxon>
        <taxon>Spirosoma</taxon>
    </lineage>
</organism>
<protein>
    <submittedName>
        <fullName evidence="6">Response regulator transcription factor</fullName>
    </submittedName>
</protein>
<dbReference type="InterPro" id="IPR039420">
    <property type="entry name" value="WalR-like"/>
</dbReference>
<dbReference type="AlphaFoldDB" id="A0A927AUV9"/>
<dbReference type="SMART" id="SM00421">
    <property type="entry name" value="HTH_LUXR"/>
    <property type="match status" value="1"/>
</dbReference>
<dbReference type="InterPro" id="IPR058245">
    <property type="entry name" value="NreC/VraR/RcsB-like_REC"/>
</dbReference>
<evidence type="ECO:0000259" key="5">
    <source>
        <dbReference type="PROSITE" id="PS50110"/>
    </source>
</evidence>
<evidence type="ECO:0000259" key="4">
    <source>
        <dbReference type="PROSITE" id="PS50043"/>
    </source>
</evidence>
<dbReference type="Pfam" id="PF00196">
    <property type="entry name" value="GerE"/>
    <property type="match status" value="1"/>
</dbReference>
<dbReference type="RefSeq" id="WP_190891756.1">
    <property type="nucleotide sequence ID" value="NZ_JACWZY010000038.1"/>
</dbReference>
<name>A0A927AUV9_9BACT</name>
<feature type="domain" description="HTH luxR-type" evidence="4">
    <location>
        <begin position="143"/>
        <end position="209"/>
    </location>
</feature>
<dbReference type="Gene3D" id="3.40.50.2300">
    <property type="match status" value="1"/>
</dbReference>
<comment type="caution">
    <text evidence="6">The sequence shown here is derived from an EMBL/GenBank/DDBJ whole genome shotgun (WGS) entry which is preliminary data.</text>
</comment>
<evidence type="ECO:0000256" key="2">
    <source>
        <dbReference type="ARBA" id="ARBA00023125"/>
    </source>
</evidence>
<dbReference type="GO" id="GO:0006355">
    <property type="term" value="P:regulation of DNA-templated transcription"/>
    <property type="evidence" value="ECO:0007669"/>
    <property type="project" value="InterPro"/>
</dbReference>
<keyword evidence="2" id="KW-0238">DNA-binding</keyword>
<dbReference type="GO" id="GO:0000160">
    <property type="term" value="P:phosphorelay signal transduction system"/>
    <property type="evidence" value="ECO:0007669"/>
    <property type="project" value="InterPro"/>
</dbReference>
<dbReference type="Gene3D" id="1.10.10.10">
    <property type="entry name" value="Winged helix-like DNA-binding domain superfamily/Winged helix DNA-binding domain"/>
    <property type="match status" value="1"/>
</dbReference>
<evidence type="ECO:0000256" key="1">
    <source>
        <dbReference type="ARBA" id="ARBA00022553"/>
    </source>
</evidence>
<dbReference type="InterPro" id="IPR036388">
    <property type="entry name" value="WH-like_DNA-bd_sf"/>
</dbReference>
<gene>
    <name evidence="6" type="ORF">IC229_29725</name>
</gene>
<dbReference type="SUPFAM" id="SSF46894">
    <property type="entry name" value="C-terminal effector domain of the bipartite response regulators"/>
    <property type="match status" value="1"/>
</dbReference>
<dbReference type="InterPro" id="IPR016032">
    <property type="entry name" value="Sig_transdc_resp-reg_C-effctor"/>
</dbReference>
<feature type="modified residue" description="4-aspartylphosphate" evidence="3">
    <location>
        <position position="54"/>
    </location>
</feature>